<reference evidence="7" key="1">
    <citation type="journal article" date="2019" name="Int. J. Syst. Evol. Microbiol.">
        <title>The Global Catalogue of Microorganisms (GCM) 10K type strain sequencing project: providing services to taxonomists for standard genome sequencing and annotation.</title>
        <authorList>
            <consortium name="The Broad Institute Genomics Platform"/>
            <consortium name="The Broad Institute Genome Sequencing Center for Infectious Disease"/>
            <person name="Wu L."/>
            <person name="Ma J."/>
        </authorList>
    </citation>
    <scope>NUCLEOTIDE SEQUENCE [LARGE SCALE GENOMIC DNA]</scope>
    <source>
        <strain evidence="7">KCTC 23707</strain>
    </source>
</reference>
<sequence length="356" mass="41222">MGAIDAVVTWVDGSNPQHIKKRREALLMSGHHPDRPSNGTEETRFSNLGEIYYCIVSILKYAPFVRYVYVVADNQVPSHIQDFVKCGLCEAGKIRIVDHRTIFEGYEEFLPTFNSLSIELMLWRIPGLSEAFLYFNDDVFLNAPVSPDDFMDASGRMVVYGRPRSVWPRLLKYRLKKIKCFLKGRVPPAHFKTAQMHAARLFNLADYVEVGHTPHLMRRSVFREFFERHPQAVRRQLKPKFRTLDQFLPAGLPVHAAFREGNVELRRRQEVYLKPSLVGPNQLDMIRNEHGLFGCAQSLDRFRLNDLEAFRSVMADKLQDFLPNTVFLWMDQLDYVRSRELARGGVPVVVHKVEAE</sequence>
<feature type="domain" description="Stealth protein CR1 conserved region 1" evidence="5">
    <location>
        <begin position="4"/>
        <end position="27"/>
    </location>
</feature>
<proteinExistence type="inferred from homology"/>
<accession>A0ABW5DIZ4</accession>
<feature type="domain" description="Stealth protein CR2 conserved region 2" evidence="4">
    <location>
        <begin position="44"/>
        <end position="155"/>
    </location>
</feature>
<evidence type="ECO:0000259" key="5">
    <source>
        <dbReference type="Pfam" id="PF17101"/>
    </source>
</evidence>
<keyword evidence="7" id="KW-1185">Reference proteome</keyword>
<dbReference type="InterPro" id="IPR031358">
    <property type="entry name" value="Stealth_CR1"/>
</dbReference>
<dbReference type="PANTHER" id="PTHR24045:SF0">
    <property type="entry name" value="N-ACETYLGLUCOSAMINE-1-PHOSPHOTRANSFERASE SUBUNITS ALPHA_BETA"/>
    <property type="match status" value="1"/>
</dbReference>
<gene>
    <name evidence="6" type="ORF">ACFSMZ_12120</name>
</gene>
<evidence type="ECO:0000313" key="7">
    <source>
        <dbReference type="Proteomes" id="UP001597373"/>
    </source>
</evidence>
<organism evidence="6 7">
    <name type="scientific">Chelativorans composti</name>
    <dbReference type="NCBI Taxonomy" id="768533"/>
    <lineage>
        <taxon>Bacteria</taxon>
        <taxon>Pseudomonadati</taxon>
        <taxon>Pseudomonadota</taxon>
        <taxon>Alphaproteobacteria</taxon>
        <taxon>Hyphomicrobiales</taxon>
        <taxon>Phyllobacteriaceae</taxon>
        <taxon>Chelativorans</taxon>
    </lineage>
</organism>
<dbReference type="RefSeq" id="WP_345099340.1">
    <property type="nucleotide sequence ID" value="NZ_BAABGS010000054.1"/>
</dbReference>
<dbReference type="PANTHER" id="PTHR24045">
    <property type="match status" value="1"/>
</dbReference>
<evidence type="ECO:0000259" key="4">
    <source>
        <dbReference type="Pfam" id="PF11380"/>
    </source>
</evidence>
<comment type="similarity">
    <text evidence="1">Belongs to the stealth family.</text>
</comment>
<keyword evidence="3" id="KW-0270">Exopolysaccharide synthesis</keyword>
<dbReference type="Pfam" id="PF11380">
    <property type="entry name" value="Stealth_CR2"/>
    <property type="match status" value="1"/>
</dbReference>
<evidence type="ECO:0000313" key="6">
    <source>
        <dbReference type="EMBL" id="MFD2260505.1"/>
    </source>
</evidence>
<name>A0ABW5DIZ4_9HYPH</name>
<comment type="caution">
    <text evidence="6">The sequence shown here is derived from an EMBL/GenBank/DDBJ whole genome shotgun (WGS) entry which is preliminary data.</text>
</comment>
<dbReference type="Pfam" id="PF17101">
    <property type="entry name" value="Stealth_CR1"/>
    <property type="match status" value="1"/>
</dbReference>
<evidence type="ECO:0000256" key="1">
    <source>
        <dbReference type="ARBA" id="ARBA00007583"/>
    </source>
</evidence>
<evidence type="ECO:0000256" key="2">
    <source>
        <dbReference type="ARBA" id="ARBA00022679"/>
    </source>
</evidence>
<evidence type="ECO:0000256" key="3">
    <source>
        <dbReference type="ARBA" id="ARBA00023169"/>
    </source>
</evidence>
<dbReference type="EMBL" id="JBHUIR010000042">
    <property type="protein sequence ID" value="MFD2260505.1"/>
    <property type="molecule type" value="Genomic_DNA"/>
</dbReference>
<keyword evidence="2" id="KW-0808">Transferase</keyword>
<dbReference type="InterPro" id="IPR021520">
    <property type="entry name" value="Stealth_CR2"/>
</dbReference>
<dbReference type="InterPro" id="IPR047141">
    <property type="entry name" value="Stealth"/>
</dbReference>
<dbReference type="Proteomes" id="UP001597373">
    <property type="component" value="Unassembled WGS sequence"/>
</dbReference>
<protein>
    <submittedName>
        <fullName evidence="6">Stealth family protein</fullName>
    </submittedName>
</protein>